<evidence type="ECO:0000313" key="2">
    <source>
        <dbReference type="Proteomes" id="UP001363151"/>
    </source>
</evidence>
<sequence>MSAAAQSVVKFKLKPIAPQECAASASELAALVGLDQVRVVFRGGAKNREAHEKAGLHLWYQGVAPTPAAAAQAVSRLASQASVGDARPSPR</sequence>
<name>A0ABR1FXU4_AURAN</name>
<protein>
    <submittedName>
        <fullName evidence="1">Uncharacterized protein</fullName>
    </submittedName>
</protein>
<keyword evidence="2" id="KW-1185">Reference proteome</keyword>
<gene>
    <name evidence="1" type="ORF">SO694_00055258</name>
</gene>
<organism evidence="1 2">
    <name type="scientific">Aureococcus anophagefferens</name>
    <name type="common">Harmful bloom alga</name>
    <dbReference type="NCBI Taxonomy" id="44056"/>
    <lineage>
        <taxon>Eukaryota</taxon>
        <taxon>Sar</taxon>
        <taxon>Stramenopiles</taxon>
        <taxon>Ochrophyta</taxon>
        <taxon>Pelagophyceae</taxon>
        <taxon>Pelagomonadales</taxon>
        <taxon>Pelagomonadaceae</taxon>
        <taxon>Aureococcus</taxon>
    </lineage>
</organism>
<evidence type="ECO:0000313" key="1">
    <source>
        <dbReference type="EMBL" id="KAK7240956.1"/>
    </source>
</evidence>
<accession>A0ABR1FXU4</accession>
<reference evidence="1 2" key="1">
    <citation type="submission" date="2024-03" db="EMBL/GenBank/DDBJ databases">
        <title>Aureococcus anophagefferens CCMP1851 and Kratosvirus quantuckense: Draft genome of a second virus-susceptible host strain in the model system.</title>
        <authorList>
            <person name="Chase E."/>
            <person name="Truchon A.R."/>
            <person name="Schepens W."/>
            <person name="Wilhelm S.W."/>
        </authorList>
    </citation>
    <scope>NUCLEOTIDE SEQUENCE [LARGE SCALE GENOMIC DNA]</scope>
    <source>
        <strain evidence="1 2">CCMP1851</strain>
    </source>
</reference>
<comment type="caution">
    <text evidence="1">The sequence shown here is derived from an EMBL/GenBank/DDBJ whole genome shotgun (WGS) entry which is preliminary data.</text>
</comment>
<proteinExistence type="predicted"/>
<dbReference type="EMBL" id="JBBJCI010000208">
    <property type="protein sequence ID" value="KAK7240956.1"/>
    <property type="molecule type" value="Genomic_DNA"/>
</dbReference>
<dbReference type="Proteomes" id="UP001363151">
    <property type="component" value="Unassembled WGS sequence"/>
</dbReference>